<evidence type="ECO:0000256" key="1">
    <source>
        <dbReference type="SAM" id="MobiDB-lite"/>
    </source>
</evidence>
<evidence type="ECO:0000313" key="3">
    <source>
        <dbReference type="Proteomes" id="UP000644699"/>
    </source>
</evidence>
<feature type="region of interest" description="Disordered" evidence="1">
    <location>
        <begin position="1"/>
        <end position="116"/>
    </location>
</feature>
<name>A0A916ZF69_9HYPH</name>
<dbReference type="EMBL" id="BMIQ01000001">
    <property type="protein sequence ID" value="GGD92725.1"/>
    <property type="molecule type" value="Genomic_DNA"/>
</dbReference>
<gene>
    <name evidence="2" type="ORF">GCM10011390_09310</name>
</gene>
<keyword evidence="3" id="KW-1185">Reference proteome</keyword>
<sequence>MNREEAMPKLRQEERDEALPQDRAYANEADLDPSDRALLGLEAEDENRDAEDREAGTLADDDDVHRDVGTRPRSEATATEPYNDDQETLDGLDELEESLREQAEDRPTGSGGDYET</sequence>
<comment type="caution">
    <text evidence="2">The sequence shown here is derived from an EMBL/GenBank/DDBJ whole genome shotgun (WGS) entry which is preliminary data.</text>
</comment>
<dbReference type="Proteomes" id="UP000644699">
    <property type="component" value="Unassembled WGS sequence"/>
</dbReference>
<organism evidence="2 3">
    <name type="scientific">Aureimonas endophytica</name>
    <dbReference type="NCBI Taxonomy" id="2027858"/>
    <lineage>
        <taxon>Bacteria</taxon>
        <taxon>Pseudomonadati</taxon>
        <taxon>Pseudomonadota</taxon>
        <taxon>Alphaproteobacteria</taxon>
        <taxon>Hyphomicrobiales</taxon>
        <taxon>Aurantimonadaceae</taxon>
        <taxon>Aureimonas</taxon>
    </lineage>
</organism>
<proteinExistence type="predicted"/>
<dbReference type="AlphaFoldDB" id="A0A916ZF69"/>
<reference evidence="2" key="1">
    <citation type="journal article" date="2014" name="Int. J. Syst. Evol. Microbiol.">
        <title>Complete genome sequence of Corynebacterium casei LMG S-19264T (=DSM 44701T), isolated from a smear-ripened cheese.</title>
        <authorList>
            <consortium name="US DOE Joint Genome Institute (JGI-PGF)"/>
            <person name="Walter F."/>
            <person name="Albersmeier A."/>
            <person name="Kalinowski J."/>
            <person name="Ruckert C."/>
        </authorList>
    </citation>
    <scope>NUCLEOTIDE SEQUENCE</scope>
    <source>
        <strain evidence="2">CGMCC 1.15367</strain>
    </source>
</reference>
<evidence type="ECO:0000313" key="2">
    <source>
        <dbReference type="EMBL" id="GGD92725.1"/>
    </source>
</evidence>
<accession>A0A916ZF69</accession>
<protein>
    <submittedName>
        <fullName evidence="2">Uncharacterized protein</fullName>
    </submittedName>
</protein>
<feature type="compositionally biased region" description="Acidic residues" evidence="1">
    <location>
        <begin position="82"/>
        <end position="96"/>
    </location>
</feature>
<feature type="compositionally biased region" description="Basic and acidic residues" evidence="1">
    <location>
        <begin position="1"/>
        <end position="20"/>
    </location>
</feature>
<feature type="compositionally biased region" description="Basic and acidic residues" evidence="1">
    <location>
        <begin position="97"/>
        <end position="107"/>
    </location>
</feature>
<feature type="compositionally biased region" description="Basic and acidic residues" evidence="1">
    <location>
        <begin position="63"/>
        <end position="74"/>
    </location>
</feature>
<reference evidence="2" key="2">
    <citation type="submission" date="2020-09" db="EMBL/GenBank/DDBJ databases">
        <authorList>
            <person name="Sun Q."/>
            <person name="Zhou Y."/>
        </authorList>
    </citation>
    <scope>NUCLEOTIDE SEQUENCE</scope>
    <source>
        <strain evidence="2">CGMCC 1.15367</strain>
    </source>
</reference>